<reference evidence="15" key="1">
    <citation type="journal article" date="2010" name="Nat. Biotechnol.">
        <title>Draft genome sequence of the oilseed species Ricinus communis.</title>
        <authorList>
            <person name="Chan A.P."/>
            <person name="Crabtree J."/>
            <person name="Zhao Q."/>
            <person name="Lorenzi H."/>
            <person name="Orvis J."/>
            <person name="Puiu D."/>
            <person name="Melake-Berhan A."/>
            <person name="Jones K.M."/>
            <person name="Redman J."/>
            <person name="Chen G."/>
            <person name="Cahoon E.B."/>
            <person name="Gedil M."/>
            <person name="Stanke M."/>
            <person name="Haas B.J."/>
            <person name="Wortman J.R."/>
            <person name="Fraser-Liggett C.M."/>
            <person name="Ravel J."/>
            <person name="Rabinowicz P.D."/>
        </authorList>
    </citation>
    <scope>NUCLEOTIDE SEQUENCE [LARGE SCALE GENOMIC DNA]</scope>
    <source>
        <strain evidence="15">cv. Hale</strain>
    </source>
</reference>
<gene>
    <name evidence="14" type="ORF">RCOM_1619720</name>
</gene>
<protein>
    <submittedName>
        <fullName evidence="14">Cytochrome P450, putative</fullName>
        <ecNumber evidence="14">1.3.3.9</ecNumber>
    </submittedName>
</protein>
<feature type="binding site" description="axial binding residue" evidence="11">
    <location>
        <position position="462"/>
    </location>
    <ligand>
        <name>heme</name>
        <dbReference type="ChEBI" id="CHEBI:30413"/>
    </ligand>
    <ligandPart>
        <name>Fe</name>
        <dbReference type="ChEBI" id="CHEBI:18248"/>
    </ligandPart>
</feature>
<dbReference type="OrthoDB" id="1470350at2759"/>
<evidence type="ECO:0000256" key="11">
    <source>
        <dbReference type="PIRSR" id="PIRSR602401-1"/>
    </source>
</evidence>
<dbReference type="PANTHER" id="PTHR24282:SF270">
    <property type="entry name" value="CYTOCHROME P450 CYP749A22-LIKE"/>
    <property type="match status" value="1"/>
</dbReference>
<keyword evidence="5 11" id="KW-0479">Metal-binding</keyword>
<dbReference type="GO" id="GO:0020037">
    <property type="term" value="F:heme binding"/>
    <property type="evidence" value="ECO:0007669"/>
    <property type="project" value="InterPro"/>
</dbReference>
<keyword evidence="10 13" id="KW-0472">Membrane</keyword>
<dbReference type="GO" id="GO:0016705">
    <property type="term" value="F:oxidoreductase activity, acting on paired donors, with incorporation or reduction of molecular oxygen"/>
    <property type="evidence" value="ECO:0007669"/>
    <property type="project" value="InterPro"/>
</dbReference>
<dbReference type="GO" id="GO:0004497">
    <property type="term" value="F:monooxygenase activity"/>
    <property type="evidence" value="ECO:0000318"/>
    <property type="project" value="GO_Central"/>
</dbReference>
<dbReference type="InterPro" id="IPR002401">
    <property type="entry name" value="Cyt_P450_E_grp-I"/>
</dbReference>
<evidence type="ECO:0000256" key="12">
    <source>
        <dbReference type="RuleBase" id="RU000461"/>
    </source>
</evidence>
<name>B9REA1_RICCO</name>
<dbReference type="EC" id="1.3.3.9" evidence="14"/>
<evidence type="ECO:0000256" key="1">
    <source>
        <dbReference type="ARBA" id="ARBA00004167"/>
    </source>
</evidence>
<dbReference type="SUPFAM" id="SSF48264">
    <property type="entry name" value="Cytochrome P450"/>
    <property type="match status" value="1"/>
</dbReference>
<evidence type="ECO:0000256" key="3">
    <source>
        <dbReference type="ARBA" id="ARBA00022617"/>
    </source>
</evidence>
<dbReference type="STRING" id="3988.B9REA1"/>
<evidence type="ECO:0000256" key="6">
    <source>
        <dbReference type="ARBA" id="ARBA00022989"/>
    </source>
</evidence>
<evidence type="ECO:0000256" key="8">
    <source>
        <dbReference type="ARBA" id="ARBA00023004"/>
    </source>
</evidence>
<dbReference type="PANTHER" id="PTHR24282">
    <property type="entry name" value="CYTOCHROME P450 FAMILY MEMBER"/>
    <property type="match status" value="1"/>
</dbReference>
<keyword evidence="7 12" id="KW-0560">Oxidoreductase</keyword>
<dbReference type="InterPro" id="IPR017972">
    <property type="entry name" value="Cyt_P450_CS"/>
</dbReference>
<comment type="subcellular location">
    <subcellularLocation>
        <location evidence="1">Membrane</location>
        <topology evidence="1">Single-pass membrane protein</topology>
    </subcellularLocation>
</comment>
<dbReference type="InterPro" id="IPR036396">
    <property type="entry name" value="Cyt_P450_sf"/>
</dbReference>
<dbReference type="InParanoid" id="B9REA1"/>
<dbReference type="Gene3D" id="1.10.630.10">
    <property type="entry name" value="Cytochrome P450"/>
    <property type="match status" value="1"/>
</dbReference>
<dbReference type="InterPro" id="IPR050665">
    <property type="entry name" value="Cytochrome_P450_Monooxygen"/>
</dbReference>
<keyword evidence="15" id="KW-1185">Reference proteome</keyword>
<dbReference type="PRINTS" id="PR00385">
    <property type="entry name" value="P450"/>
</dbReference>
<evidence type="ECO:0000256" key="13">
    <source>
        <dbReference type="SAM" id="Phobius"/>
    </source>
</evidence>
<evidence type="ECO:0000313" key="15">
    <source>
        <dbReference type="Proteomes" id="UP000008311"/>
    </source>
</evidence>
<organism evidence="14 15">
    <name type="scientific">Ricinus communis</name>
    <name type="common">Castor bean</name>
    <dbReference type="NCBI Taxonomy" id="3988"/>
    <lineage>
        <taxon>Eukaryota</taxon>
        <taxon>Viridiplantae</taxon>
        <taxon>Streptophyta</taxon>
        <taxon>Embryophyta</taxon>
        <taxon>Tracheophyta</taxon>
        <taxon>Spermatophyta</taxon>
        <taxon>Magnoliopsida</taxon>
        <taxon>eudicotyledons</taxon>
        <taxon>Gunneridae</taxon>
        <taxon>Pentapetalae</taxon>
        <taxon>rosids</taxon>
        <taxon>fabids</taxon>
        <taxon>Malpighiales</taxon>
        <taxon>Euphorbiaceae</taxon>
        <taxon>Acalyphoideae</taxon>
        <taxon>Acalypheae</taxon>
        <taxon>Ricinus</taxon>
    </lineage>
</organism>
<accession>B9REA1</accession>
<sequence>MGTLIIYLSSCTLCLFFLLFLAKFFDKVWWTPIRTQSMLRSQGIRGPCYKIFHGNTKEIISMVNNASSNPAELSHQQLLPTVLPHIYSWIKIYGNNFLTWHGRRAYFVVTEPDLIKEILNGKDGVFPKAEPEHYEQKIFGDGTITSKGEKWVKMRKLSNHAFHAESLKGLIPVMIASVEIMLERWKYHDGKEVEVFQEFEHLTSEVISRTAFGSSYWEGKHIFDMLTRLIIILSKNKYNIRIPGIRNLVKTGDDIESDKLEKNIHDSFINMIKRREEEATMGQADGFGSGFLGLLLKAHHDNNMAKKISVDDLIDECKTFYVAGRETTTSLITWILFLPAIHPDWQHKAREEVIEIFGSQHPRLDGLTRLKIVSMIINETLRLYPPAVIFKRYVQRQVRLGKLILPANIVMEIPILAVHHNPQIWGEDVNLFKPERFAEGVAKATKNNAAAYLPFSLGPRNCVGYNFAITETKIALSIILQRYRFSLSPNYVHSPIPLIGLCPQHGLQIMLHKL</sequence>
<keyword evidence="4 13" id="KW-0812">Transmembrane</keyword>
<feature type="transmembrane region" description="Helical" evidence="13">
    <location>
        <begin position="6"/>
        <end position="25"/>
    </location>
</feature>
<evidence type="ECO:0000256" key="4">
    <source>
        <dbReference type="ARBA" id="ARBA00022692"/>
    </source>
</evidence>
<dbReference type="PROSITE" id="PS00086">
    <property type="entry name" value="CYTOCHROME_P450"/>
    <property type="match status" value="1"/>
</dbReference>
<dbReference type="InterPro" id="IPR001128">
    <property type="entry name" value="Cyt_P450"/>
</dbReference>
<dbReference type="GO" id="GO:0016020">
    <property type="term" value="C:membrane"/>
    <property type="evidence" value="ECO:0007669"/>
    <property type="project" value="UniProtKB-SubCell"/>
</dbReference>
<proteinExistence type="inferred from homology"/>
<evidence type="ECO:0000256" key="2">
    <source>
        <dbReference type="ARBA" id="ARBA00010617"/>
    </source>
</evidence>
<dbReference type="eggNOG" id="KOG0157">
    <property type="taxonomic scope" value="Eukaryota"/>
</dbReference>
<evidence type="ECO:0000256" key="5">
    <source>
        <dbReference type="ARBA" id="ARBA00022723"/>
    </source>
</evidence>
<keyword evidence="9 12" id="KW-0503">Monooxygenase</keyword>
<dbReference type="AlphaFoldDB" id="B9REA1"/>
<comment type="similarity">
    <text evidence="2 12">Belongs to the cytochrome P450 family.</text>
</comment>
<evidence type="ECO:0000256" key="7">
    <source>
        <dbReference type="ARBA" id="ARBA00023002"/>
    </source>
</evidence>
<dbReference type="EMBL" id="EQ973775">
    <property type="protein sequence ID" value="EEF50709.1"/>
    <property type="molecule type" value="Genomic_DNA"/>
</dbReference>
<comment type="cofactor">
    <cofactor evidence="11">
        <name>heme</name>
        <dbReference type="ChEBI" id="CHEBI:30413"/>
    </cofactor>
</comment>
<dbReference type="KEGG" id="rcu:8264594"/>
<dbReference type="PRINTS" id="PR00463">
    <property type="entry name" value="EP450I"/>
</dbReference>
<dbReference type="Proteomes" id="UP000008311">
    <property type="component" value="Unassembled WGS sequence"/>
</dbReference>
<dbReference type="Pfam" id="PF00067">
    <property type="entry name" value="p450"/>
    <property type="match status" value="1"/>
</dbReference>
<dbReference type="GO" id="GO:0005506">
    <property type="term" value="F:iron ion binding"/>
    <property type="evidence" value="ECO:0007669"/>
    <property type="project" value="InterPro"/>
</dbReference>
<keyword evidence="8 11" id="KW-0408">Iron</keyword>
<evidence type="ECO:0000313" key="14">
    <source>
        <dbReference type="EMBL" id="EEF50709.1"/>
    </source>
</evidence>
<evidence type="ECO:0000256" key="9">
    <source>
        <dbReference type="ARBA" id="ARBA00023033"/>
    </source>
</evidence>
<keyword evidence="3 11" id="KW-0349">Heme</keyword>
<evidence type="ECO:0000256" key="10">
    <source>
        <dbReference type="ARBA" id="ARBA00023136"/>
    </source>
</evidence>
<keyword evidence="6 13" id="KW-1133">Transmembrane helix</keyword>